<comment type="similarity">
    <text evidence="1">Belongs to the short-chain dehydrogenases/reductases (SDR) family.</text>
</comment>
<dbReference type="Gene3D" id="3.40.50.720">
    <property type="entry name" value="NAD(P)-binding Rossmann-like Domain"/>
    <property type="match status" value="1"/>
</dbReference>
<dbReference type="SMART" id="SM00822">
    <property type="entry name" value="PKS_KR"/>
    <property type="match status" value="1"/>
</dbReference>
<feature type="compositionally biased region" description="Basic and acidic residues" evidence="3">
    <location>
        <begin position="1"/>
        <end position="12"/>
    </location>
</feature>
<dbReference type="SUPFAM" id="SSF51735">
    <property type="entry name" value="NAD(P)-binding Rossmann-fold domains"/>
    <property type="match status" value="1"/>
</dbReference>
<feature type="domain" description="Ketoreductase" evidence="4">
    <location>
        <begin position="74"/>
        <end position="258"/>
    </location>
</feature>
<dbReference type="PRINTS" id="PR00081">
    <property type="entry name" value="GDHRDH"/>
</dbReference>
<dbReference type="PROSITE" id="PS00061">
    <property type="entry name" value="ADH_SHORT"/>
    <property type="match status" value="1"/>
</dbReference>
<feature type="region of interest" description="Disordered" evidence="3">
    <location>
        <begin position="36"/>
        <end position="59"/>
    </location>
</feature>
<organism evidence="5 6">
    <name type="scientific">Verrucosispora sioxanthis</name>
    <dbReference type="NCBI Taxonomy" id="2499994"/>
    <lineage>
        <taxon>Bacteria</taxon>
        <taxon>Bacillati</taxon>
        <taxon>Actinomycetota</taxon>
        <taxon>Actinomycetes</taxon>
        <taxon>Micromonosporales</taxon>
        <taxon>Micromonosporaceae</taxon>
        <taxon>Micromonospora</taxon>
    </lineage>
</organism>
<dbReference type="CDD" id="cd05233">
    <property type="entry name" value="SDR_c"/>
    <property type="match status" value="1"/>
</dbReference>
<evidence type="ECO:0000256" key="3">
    <source>
        <dbReference type="SAM" id="MobiDB-lite"/>
    </source>
</evidence>
<dbReference type="EMBL" id="SAIY01000005">
    <property type="protein sequence ID" value="NGM14143.1"/>
    <property type="molecule type" value="Genomic_DNA"/>
</dbReference>
<evidence type="ECO:0000256" key="2">
    <source>
        <dbReference type="ARBA" id="ARBA00023002"/>
    </source>
</evidence>
<dbReference type="PRINTS" id="PR00080">
    <property type="entry name" value="SDRFAMILY"/>
</dbReference>
<dbReference type="FunFam" id="3.40.50.720:FF:000084">
    <property type="entry name" value="Short-chain dehydrogenase reductase"/>
    <property type="match status" value="1"/>
</dbReference>
<dbReference type="InterPro" id="IPR036291">
    <property type="entry name" value="NAD(P)-bd_dom_sf"/>
</dbReference>
<sequence length="316" mass="32565">MDADPPARREIGARTPVWSRRRPCSQPLIALPDADIGRAHLGGRPSQPATPSVSPTEAEAWPAVAERGDGIAGRTVIVTGAGTGLGRAIGERLLARDANVVAVGRREAALRELTGDGGGQVATVAADITEPGAAEHVVAAATTRFGTVHGLVNNAGLARFATLDTASDEDFDRLLATNVRAPAALIRAALPHLREHRGAVVNVSSVGGVLAMPGRSFYGASKAALNSLTRSLARELAPDVRVNAVLPGPVDTPMWDDMGLDSVKSASLRSSLLAATPLGRFGQPAEIAGWVCGLLDPEFSGWITGALIPVDGGRTS</sequence>
<dbReference type="InterPro" id="IPR002347">
    <property type="entry name" value="SDR_fam"/>
</dbReference>
<name>A0A6M1L7K8_9ACTN</name>
<dbReference type="InterPro" id="IPR057326">
    <property type="entry name" value="KR_dom"/>
</dbReference>
<proteinExistence type="inferred from homology"/>
<dbReference type="AlphaFoldDB" id="A0A6M1L7K8"/>
<feature type="region of interest" description="Disordered" evidence="3">
    <location>
        <begin position="1"/>
        <end position="24"/>
    </location>
</feature>
<dbReference type="InterPro" id="IPR020904">
    <property type="entry name" value="Sc_DH/Rdtase_CS"/>
</dbReference>
<keyword evidence="2" id="KW-0560">Oxidoreductase</keyword>
<comment type="caution">
    <text evidence="5">The sequence shown here is derived from an EMBL/GenBank/DDBJ whole genome shotgun (WGS) entry which is preliminary data.</text>
</comment>
<dbReference type="PANTHER" id="PTHR43975:SF2">
    <property type="entry name" value="EG:BACR7A4.14 PROTEIN-RELATED"/>
    <property type="match status" value="1"/>
</dbReference>
<dbReference type="GO" id="GO:0016491">
    <property type="term" value="F:oxidoreductase activity"/>
    <property type="evidence" value="ECO:0007669"/>
    <property type="project" value="UniProtKB-KW"/>
</dbReference>
<accession>A0A6M1L7K8</accession>
<dbReference type="Proteomes" id="UP000478148">
    <property type="component" value="Unassembled WGS sequence"/>
</dbReference>
<evidence type="ECO:0000313" key="6">
    <source>
        <dbReference type="Proteomes" id="UP000478148"/>
    </source>
</evidence>
<evidence type="ECO:0000313" key="5">
    <source>
        <dbReference type="EMBL" id="NGM14143.1"/>
    </source>
</evidence>
<reference evidence="5 6" key="1">
    <citation type="submission" date="2020-02" db="EMBL/GenBank/DDBJ databases">
        <title>Draft Genome Sequence of Verrucosispora sp. Strain CWR15, Isolated from Gulf of Mexico Sponge.</title>
        <authorList>
            <person name="Kennedy S.J."/>
            <person name="Cella E."/>
            <person name="Azarian T."/>
            <person name="Baker B.J."/>
            <person name="Shaw L.N."/>
        </authorList>
    </citation>
    <scope>NUCLEOTIDE SEQUENCE [LARGE SCALE GENOMIC DNA]</scope>
    <source>
        <strain evidence="5 6">CWR15</strain>
    </source>
</reference>
<protein>
    <submittedName>
        <fullName evidence="5">SDR family oxidoreductase</fullName>
    </submittedName>
</protein>
<evidence type="ECO:0000256" key="1">
    <source>
        <dbReference type="ARBA" id="ARBA00006484"/>
    </source>
</evidence>
<dbReference type="Pfam" id="PF13561">
    <property type="entry name" value="adh_short_C2"/>
    <property type="match status" value="1"/>
</dbReference>
<gene>
    <name evidence="5" type="ORF">ENC19_16385</name>
</gene>
<evidence type="ECO:0000259" key="4">
    <source>
        <dbReference type="SMART" id="SM00822"/>
    </source>
</evidence>
<dbReference type="PANTHER" id="PTHR43975">
    <property type="entry name" value="ZGC:101858"/>
    <property type="match status" value="1"/>
</dbReference>
<keyword evidence="6" id="KW-1185">Reference proteome</keyword>